<dbReference type="GeneID" id="34451380"/>
<dbReference type="SUPFAM" id="SSF53474">
    <property type="entry name" value="alpha/beta-Hydrolases"/>
    <property type="match status" value="1"/>
</dbReference>
<evidence type="ECO:0000313" key="5">
    <source>
        <dbReference type="Proteomes" id="UP000179179"/>
    </source>
</evidence>
<dbReference type="InterPro" id="IPR000073">
    <property type="entry name" value="AB_hydrolase_1"/>
</dbReference>
<gene>
    <name evidence="4" type="ORF">ABOM_007990</name>
</gene>
<comment type="similarity">
    <text evidence="1">Belongs to the AB hydrolase superfamily. FUS2 hydrolase family.</text>
</comment>
<dbReference type="EMBL" id="LYCR01000062">
    <property type="protein sequence ID" value="OGM43951.1"/>
    <property type="molecule type" value="Genomic_DNA"/>
</dbReference>
<evidence type="ECO:0000259" key="3">
    <source>
        <dbReference type="Pfam" id="PF12697"/>
    </source>
</evidence>
<dbReference type="InterPro" id="IPR029058">
    <property type="entry name" value="AB_hydrolase_fold"/>
</dbReference>
<dbReference type="AlphaFoldDB" id="A0A1F7ZWU0"/>
<dbReference type="Proteomes" id="UP000179179">
    <property type="component" value="Unassembled WGS sequence"/>
</dbReference>
<name>A0A1F7ZWU0_9EURO</name>
<proteinExistence type="inferred from homology"/>
<dbReference type="RefSeq" id="XP_022387668.1">
    <property type="nucleotide sequence ID" value="XM_022535119.1"/>
</dbReference>
<dbReference type="PANTHER" id="PTHR22946">
    <property type="entry name" value="DIENELACTONE HYDROLASE DOMAIN-CONTAINING PROTEIN-RELATED"/>
    <property type="match status" value="1"/>
</dbReference>
<dbReference type="InterPro" id="IPR050261">
    <property type="entry name" value="FrsA_esterase"/>
</dbReference>
<keyword evidence="2" id="KW-0732">Signal</keyword>
<dbReference type="Gene3D" id="3.40.50.1820">
    <property type="entry name" value="alpha/beta hydrolase"/>
    <property type="match status" value="1"/>
</dbReference>
<dbReference type="STRING" id="109264.A0A1F7ZWU0"/>
<sequence length="438" mass="47713">MKVSSSIYTSTLLAALAHSRLADAAAVGNTSDDQPILMLSSDPTFHFDLLVPLAQATAGGADINPILGAAKDIKAGDMDSFTQVFLALANKTKADAENPDNAYDPVNVRDTWFSASQYFRRASFFLTGNWSDPLIDSLWVEQMAAFDKGLAALPIPGERVRIPAPQGNFTVEAIWYAASESKDANLPTLIVGNGLDGSQEDSYHSYVVAALARGWNAITYEGPGQNTVRREQGLGFRPDWEVVVTPVVDYLLSEKSQAVDKDRIAILGNSMGGYGATRAVAFESRLAAAVLIDAVWDLYEGYALQIPDGLREVYEAGNTTQFDHEMLSRRESGKLSTGAAWGLDYGMWTFNTHSPSDFFTQVKQFAVRDFIDKISVPVFVGDAEYENNYPGQPKKVKEALGDKGTLHHYHGVAGYHCQTGASQEVARTVFAWLNKTLG</sequence>
<keyword evidence="5" id="KW-1185">Reference proteome</keyword>
<dbReference type="Pfam" id="PF12697">
    <property type="entry name" value="Abhydrolase_6"/>
    <property type="match status" value="1"/>
</dbReference>
<evidence type="ECO:0000313" key="4">
    <source>
        <dbReference type="EMBL" id="OGM43951.1"/>
    </source>
</evidence>
<accession>A0A1F7ZWU0</accession>
<feature type="chain" id="PRO_5009534279" description="AB hydrolase-1 domain-containing protein" evidence="2">
    <location>
        <begin position="25"/>
        <end position="438"/>
    </location>
</feature>
<dbReference type="PANTHER" id="PTHR22946:SF12">
    <property type="entry name" value="CONIDIAL PIGMENT BIOSYNTHESIS PROTEIN AYG1 (AFU_ORTHOLOGUE AFUA_2G17550)"/>
    <property type="match status" value="1"/>
</dbReference>
<evidence type="ECO:0000256" key="2">
    <source>
        <dbReference type="SAM" id="SignalP"/>
    </source>
</evidence>
<dbReference type="Gene3D" id="1.20.1440.110">
    <property type="entry name" value="acylaminoacyl peptidase"/>
    <property type="match status" value="1"/>
</dbReference>
<feature type="signal peptide" evidence="2">
    <location>
        <begin position="1"/>
        <end position="24"/>
    </location>
</feature>
<feature type="domain" description="AB hydrolase-1" evidence="3">
    <location>
        <begin position="202"/>
        <end position="382"/>
    </location>
</feature>
<reference evidence="4 5" key="1">
    <citation type="journal article" date="2016" name="Genome Biol. Evol.">
        <title>Draft genome sequence of an aflatoxigenic Aspergillus species, A. bombycis.</title>
        <authorList>
            <person name="Moore G.G."/>
            <person name="Mack B.M."/>
            <person name="Beltz S.B."/>
            <person name="Gilbert M.K."/>
        </authorList>
    </citation>
    <scope>NUCLEOTIDE SEQUENCE [LARGE SCALE GENOMIC DNA]</scope>
    <source>
        <strain evidence="5">NRRL 26010</strain>
    </source>
</reference>
<evidence type="ECO:0000256" key="1">
    <source>
        <dbReference type="ARBA" id="ARBA00038115"/>
    </source>
</evidence>
<comment type="caution">
    <text evidence="4">The sequence shown here is derived from an EMBL/GenBank/DDBJ whole genome shotgun (WGS) entry which is preliminary data.</text>
</comment>
<dbReference type="OrthoDB" id="249703at2759"/>
<organism evidence="4 5">
    <name type="scientific">Aspergillus bombycis</name>
    <dbReference type="NCBI Taxonomy" id="109264"/>
    <lineage>
        <taxon>Eukaryota</taxon>
        <taxon>Fungi</taxon>
        <taxon>Dikarya</taxon>
        <taxon>Ascomycota</taxon>
        <taxon>Pezizomycotina</taxon>
        <taxon>Eurotiomycetes</taxon>
        <taxon>Eurotiomycetidae</taxon>
        <taxon>Eurotiales</taxon>
        <taxon>Aspergillaceae</taxon>
        <taxon>Aspergillus</taxon>
    </lineage>
</organism>
<protein>
    <recommendedName>
        <fullName evidence="3">AB hydrolase-1 domain-containing protein</fullName>
    </recommendedName>
</protein>